<proteinExistence type="predicted"/>
<accession>A0ABP1G5X8</accession>
<gene>
    <name evidence="2" type="primary">g9011</name>
    <name evidence="2" type="ORF">VP750_LOCUS8087</name>
</gene>
<dbReference type="Proteomes" id="UP001497392">
    <property type="component" value="Unassembled WGS sequence"/>
</dbReference>
<feature type="compositionally biased region" description="Basic residues" evidence="1">
    <location>
        <begin position="170"/>
        <end position="179"/>
    </location>
</feature>
<feature type="region of interest" description="Disordered" evidence="1">
    <location>
        <begin position="133"/>
        <end position="202"/>
    </location>
</feature>
<name>A0ABP1G5X8_9CHLO</name>
<evidence type="ECO:0000256" key="1">
    <source>
        <dbReference type="SAM" id="MobiDB-lite"/>
    </source>
</evidence>
<evidence type="ECO:0000313" key="3">
    <source>
        <dbReference type="Proteomes" id="UP001497392"/>
    </source>
</evidence>
<reference evidence="2 3" key="1">
    <citation type="submission" date="2024-06" db="EMBL/GenBank/DDBJ databases">
        <authorList>
            <person name="Kraege A."/>
            <person name="Thomma B."/>
        </authorList>
    </citation>
    <scope>NUCLEOTIDE SEQUENCE [LARGE SCALE GENOMIC DNA]</scope>
</reference>
<keyword evidence="3" id="KW-1185">Reference proteome</keyword>
<protein>
    <submittedName>
        <fullName evidence="2">G9011 protein</fullName>
    </submittedName>
</protein>
<sequence length="274" mass="30090">MASKRGELEDLVKGMRVRHDRRVLLQIARKEAEELDAAISTIESEHARLCRLWHMKEVQIGILTDQLQQEVEPVKDAADRMDPRNDAGGKCYFDRKTGGSSWDVPDEMRQGLDTPSAVKVSTEKVESPLQKQQFWGGYDSPPPTPDRCGSNVETPAPAAPRKAPPIPRTQHWRPSKRHVTQSAIPPCKRRAGDSPPDSTVSSYGLDDYDSEEAAVEHATATFKSGPAAWQSRSPWSSSRPYGLAAPAAYPPPLPMRHAGGANPYGSPIRIGPLA</sequence>
<organism evidence="2 3">
    <name type="scientific">Coccomyxa viridis</name>
    <dbReference type="NCBI Taxonomy" id="1274662"/>
    <lineage>
        <taxon>Eukaryota</taxon>
        <taxon>Viridiplantae</taxon>
        <taxon>Chlorophyta</taxon>
        <taxon>core chlorophytes</taxon>
        <taxon>Trebouxiophyceae</taxon>
        <taxon>Trebouxiophyceae incertae sedis</taxon>
        <taxon>Coccomyxaceae</taxon>
        <taxon>Coccomyxa</taxon>
    </lineage>
</organism>
<evidence type="ECO:0000313" key="2">
    <source>
        <dbReference type="EMBL" id="CAL5226181.1"/>
    </source>
</evidence>
<dbReference type="EMBL" id="CAXHTA020000016">
    <property type="protein sequence ID" value="CAL5226181.1"/>
    <property type="molecule type" value="Genomic_DNA"/>
</dbReference>
<comment type="caution">
    <text evidence="2">The sequence shown here is derived from an EMBL/GenBank/DDBJ whole genome shotgun (WGS) entry which is preliminary data.</text>
</comment>